<name>A0A644YU15_9ZZZZ</name>
<evidence type="ECO:0000313" key="1">
    <source>
        <dbReference type="EMBL" id="MPM29524.1"/>
    </source>
</evidence>
<gene>
    <name evidence="1" type="ORF">SDC9_76064</name>
</gene>
<comment type="caution">
    <text evidence="1">The sequence shown here is derived from an EMBL/GenBank/DDBJ whole genome shotgun (WGS) entry which is preliminary data.</text>
</comment>
<dbReference type="Pfam" id="PF13596">
    <property type="entry name" value="PAS_10"/>
    <property type="match status" value="1"/>
</dbReference>
<dbReference type="EMBL" id="VSSQ01005535">
    <property type="protein sequence ID" value="MPM29524.1"/>
    <property type="molecule type" value="Genomic_DNA"/>
</dbReference>
<dbReference type="Gene3D" id="3.30.450.20">
    <property type="entry name" value="PAS domain"/>
    <property type="match status" value="1"/>
</dbReference>
<protein>
    <submittedName>
        <fullName evidence="1">Uncharacterized protein</fullName>
    </submittedName>
</protein>
<accession>A0A644YU15</accession>
<organism evidence="1">
    <name type="scientific">bioreactor metagenome</name>
    <dbReference type="NCBI Taxonomy" id="1076179"/>
    <lineage>
        <taxon>unclassified sequences</taxon>
        <taxon>metagenomes</taxon>
        <taxon>ecological metagenomes</taxon>
    </lineage>
</organism>
<sequence length="221" mass="24331">MVSAVEGPKKPVLEPEDLYATGKIATTIEGVDKEADDWLEQAAELVGAVEGNTYVKLERGLLTVDQLNYFLASMPMELTYADSNNQFLYYNHTKPAEEMLAARVPGQVGNPLAKCHPERVHKGVEWVLQQLRSGTMDAFRVNVPTHGPDKYVVHNYQALHDKDGNYAGVNEYILDFKPIIDWYLAQTGQKLEGDVDAVSSASIKDHHGDDVDAGTSASVKA</sequence>
<dbReference type="AlphaFoldDB" id="A0A644YU15"/>
<reference evidence="1" key="1">
    <citation type="submission" date="2019-08" db="EMBL/GenBank/DDBJ databases">
        <authorList>
            <person name="Kucharzyk K."/>
            <person name="Murdoch R.W."/>
            <person name="Higgins S."/>
            <person name="Loffler F."/>
        </authorList>
    </citation>
    <scope>NUCLEOTIDE SEQUENCE</scope>
</reference>
<proteinExistence type="predicted"/>